<dbReference type="AlphaFoldDB" id="A0AAV0FGL3"/>
<proteinExistence type="predicted"/>
<feature type="region of interest" description="Disordered" evidence="1">
    <location>
        <begin position="16"/>
        <end position="106"/>
    </location>
</feature>
<sequence>MNMQARKETWENNVEITLRAAKAKHSSASSTGSGGREKSLRSTDVDQIRLAGHPPPPPPAPAYREQDLGGKSSEIAWPGLLGERPLPQRKSCEIADRKRTSPSAYRRERVVDRGLPAEQAQYPEQAEAVQEMEGQLGRKLPVRLSSASSSLVFSSPE</sequence>
<evidence type="ECO:0008006" key="4">
    <source>
        <dbReference type="Google" id="ProtNLM"/>
    </source>
</evidence>
<evidence type="ECO:0000313" key="3">
    <source>
        <dbReference type="Proteomes" id="UP001152523"/>
    </source>
</evidence>
<evidence type="ECO:0000256" key="1">
    <source>
        <dbReference type="SAM" id="MobiDB-lite"/>
    </source>
</evidence>
<dbReference type="Proteomes" id="UP001152523">
    <property type="component" value="Unassembled WGS sequence"/>
</dbReference>
<accession>A0AAV0FGL3</accession>
<organism evidence="2 3">
    <name type="scientific">Cuscuta epithymum</name>
    <dbReference type="NCBI Taxonomy" id="186058"/>
    <lineage>
        <taxon>Eukaryota</taxon>
        <taxon>Viridiplantae</taxon>
        <taxon>Streptophyta</taxon>
        <taxon>Embryophyta</taxon>
        <taxon>Tracheophyta</taxon>
        <taxon>Spermatophyta</taxon>
        <taxon>Magnoliopsida</taxon>
        <taxon>eudicotyledons</taxon>
        <taxon>Gunneridae</taxon>
        <taxon>Pentapetalae</taxon>
        <taxon>asterids</taxon>
        <taxon>lamiids</taxon>
        <taxon>Solanales</taxon>
        <taxon>Convolvulaceae</taxon>
        <taxon>Cuscuteae</taxon>
        <taxon>Cuscuta</taxon>
        <taxon>Cuscuta subgen. Cuscuta</taxon>
    </lineage>
</organism>
<feature type="compositionally biased region" description="Basic and acidic residues" evidence="1">
    <location>
        <begin position="35"/>
        <end position="47"/>
    </location>
</feature>
<keyword evidence="3" id="KW-1185">Reference proteome</keyword>
<gene>
    <name evidence="2" type="ORF">CEPIT_LOCUS33767</name>
</gene>
<dbReference type="EMBL" id="CAMAPF010000982">
    <property type="protein sequence ID" value="CAH9134492.1"/>
    <property type="molecule type" value="Genomic_DNA"/>
</dbReference>
<feature type="compositionally biased region" description="Basic and acidic residues" evidence="1">
    <location>
        <begin position="90"/>
        <end position="106"/>
    </location>
</feature>
<comment type="caution">
    <text evidence="2">The sequence shown here is derived from an EMBL/GenBank/DDBJ whole genome shotgun (WGS) entry which is preliminary data.</text>
</comment>
<name>A0AAV0FGL3_9ASTE</name>
<protein>
    <recommendedName>
        <fullName evidence="4">Remorin C-terminal domain-containing protein</fullName>
    </recommendedName>
</protein>
<reference evidence="2" key="1">
    <citation type="submission" date="2022-07" db="EMBL/GenBank/DDBJ databases">
        <authorList>
            <person name="Macas J."/>
            <person name="Novak P."/>
            <person name="Neumann P."/>
        </authorList>
    </citation>
    <scope>NUCLEOTIDE SEQUENCE</scope>
</reference>
<evidence type="ECO:0000313" key="2">
    <source>
        <dbReference type="EMBL" id="CAH9134492.1"/>
    </source>
</evidence>